<dbReference type="PANTHER" id="PTHR42770:SF16">
    <property type="entry name" value="AMINO ACID PERMEASE"/>
    <property type="match status" value="1"/>
</dbReference>
<feature type="transmembrane region" description="Helical" evidence="5">
    <location>
        <begin position="371"/>
        <end position="395"/>
    </location>
</feature>
<feature type="transmembrane region" description="Helical" evidence="5">
    <location>
        <begin position="198"/>
        <end position="217"/>
    </location>
</feature>
<evidence type="ECO:0000313" key="7">
    <source>
        <dbReference type="EMBL" id="MEA5365540.1"/>
    </source>
</evidence>
<dbReference type="PIRSF" id="PIRSF006060">
    <property type="entry name" value="AA_transporter"/>
    <property type="match status" value="1"/>
</dbReference>
<feature type="transmembrane region" description="Helical" evidence="5">
    <location>
        <begin position="93"/>
        <end position="117"/>
    </location>
</feature>
<proteinExistence type="predicted"/>
<dbReference type="Proteomes" id="UP001304298">
    <property type="component" value="Unassembled WGS sequence"/>
</dbReference>
<evidence type="ECO:0000259" key="6">
    <source>
        <dbReference type="Pfam" id="PF00324"/>
    </source>
</evidence>
<evidence type="ECO:0000313" key="8">
    <source>
        <dbReference type="Proteomes" id="UP001304298"/>
    </source>
</evidence>
<feature type="transmembrane region" description="Helical" evidence="5">
    <location>
        <begin position="441"/>
        <end position="459"/>
    </location>
</feature>
<evidence type="ECO:0000256" key="1">
    <source>
        <dbReference type="ARBA" id="ARBA00004141"/>
    </source>
</evidence>
<comment type="caution">
    <text evidence="7">The sequence shown here is derived from an EMBL/GenBank/DDBJ whole genome shotgun (WGS) entry which is preliminary data.</text>
</comment>
<organism evidence="7 8">
    <name type="scientific">Amycolatopsis heterodermiae</name>
    <dbReference type="NCBI Taxonomy" id="3110235"/>
    <lineage>
        <taxon>Bacteria</taxon>
        <taxon>Bacillati</taxon>
        <taxon>Actinomycetota</taxon>
        <taxon>Actinomycetes</taxon>
        <taxon>Pseudonocardiales</taxon>
        <taxon>Pseudonocardiaceae</taxon>
        <taxon>Amycolatopsis</taxon>
    </lineage>
</organism>
<evidence type="ECO:0000256" key="3">
    <source>
        <dbReference type="ARBA" id="ARBA00022989"/>
    </source>
</evidence>
<feature type="transmembrane region" description="Helical" evidence="5">
    <location>
        <begin position="238"/>
        <end position="259"/>
    </location>
</feature>
<feature type="transmembrane region" description="Helical" evidence="5">
    <location>
        <begin position="21"/>
        <end position="45"/>
    </location>
</feature>
<comment type="subcellular location">
    <subcellularLocation>
        <location evidence="1">Membrane</location>
        <topology evidence="1">Multi-pass membrane protein</topology>
    </subcellularLocation>
</comment>
<feature type="domain" description="Amino acid permease/ SLC12A" evidence="6">
    <location>
        <begin position="41"/>
        <end position="430"/>
    </location>
</feature>
<keyword evidence="8" id="KW-1185">Reference proteome</keyword>
<gene>
    <name evidence="7" type="ORF">VA596_38860</name>
</gene>
<sequence length="488" mass="50560">MRTHTPERRGLGTRRLGAAQIVFFIVAAAGPLYAVAGGVSATYAVTGSIGVPLSFVVLAPVLALFAVGYAAMSRYITNAGAFYPYVAHGIGKSAGTGVAYVTVVAYSSIQLGIYGIFGLSVSTWLGMLFGVSVPWWLIALVTVLVAGAAGVLRIDLNAKVLGVALALEVGVLVVADAGMFTHPAGGHVSLTPLSPSSLFTTGVGAVFAFSIAVFLGFEGAATYGEECRDPSRTVGRATYTAIGLTAVLFVVSALGMAVATGPDHIVERAAAEGPSLLFGLAAEQLGPVFSHVAYALFLTSQCAAMLSFHNAVSRYFFALGREGLLPVGFSRTSKRTGAPIGGSLVQTTIAFVVVAVFALAGRDPFTDLFTWTGVTASTGVTIIMIAVSLSVVGFFRRHPGAETPWRSRFAPLLAALALSVVLVLVVAHFDVLLGPEGANPLLRWGLPGLLVLAGLVGFLRAESLRTRRPDVYAGIGGPVREAEELVSR</sequence>
<dbReference type="InterPro" id="IPR004841">
    <property type="entry name" value="AA-permease/SLC12A_dom"/>
</dbReference>
<dbReference type="Pfam" id="PF00324">
    <property type="entry name" value="AA_permease"/>
    <property type="match status" value="1"/>
</dbReference>
<keyword evidence="4 5" id="KW-0472">Membrane</keyword>
<name>A0ABU5RIB2_9PSEU</name>
<feature type="transmembrane region" description="Helical" evidence="5">
    <location>
        <begin position="160"/>
        <end position="178"/>
    </location>
</feature>
<evidence type="ECO:0000256" key="2">
    <source>
        <dbReference type="ARBA" id="ARBA00022692"/>
    </source>
</evidence>
<protein>
    <submittedName>
        <fullName evidence="7">APC family permease</fullName>
    </submittedName>
</protein>
<dbReference type="InterPro" id="IPR050367">
    <property type="entry name" value="APC_superfamily"/>
</dbReference>
<feature type="transmembrane region" description="Helical" evidence="5">
    <location>
        <begin position="51"/>
        <end position="72"/>
    </location>
</feature>
<dbReference type="PANTHER" id="PTHR42770">
    <property type="entry name" value="AMINO ACID TRANSPORTER-RELATED"/>
    <property type="match status" value="1"/>
</dbReference>
<accession>A0ABU5RIB2</accession>
<feature type="transmembrane region" description="Helical" evidence="5">
    <location>
        <begin position="338"/>
        <end position="359"/>
    </location>
</feature>
<feature type="transmembrane region" description="Helical" evidence="5">
    <location>
        <begin position="407"/>
        <end position="429"/>
    </location>
</feature>
<keyword evidence="2 5" id="KW-0812">Transmembrane</keyword>
<evidence type="ECO:0000256" key="4">
    <source>
        <dbReference type="ARBA" id="ARBA00023136"/>
    </source>
</evidence>
<keyword evidence="3 5" id="KW-1133">Transmembrane helix</keyword>
<evidence type="ECO:0000256" key="5">
    <source>
        <dbReference type="SAM" id="Phobius"/>
    </source>
</evidence>
<reference evidence="7 8" key="1">
    <citation type="submission" date="2023-12" db="EMBL/GenBank/DDBJ databases">
        <title>Amycolatopsis sp. V23-08.</title>
        <authorList>
            <person name="Somphong A."/>
        </authorList>
    </citation>
    <scope>NUCLEOTIDE SEQUENCE [LARGE SCALE GENOMIC DNA]</scope>
    <source>
        <strain evidence="7 8">V23-08</strain>
    </source>
</reference>
<dbReference type="EMBL" id="JAYFSI010000012">
    <property type="protein sequence ID" value="MEA5365540.1"/>
    <property type="molecule type" value="Genomic_DNA"/>
</dbReference>
<dbReference type="Gene3D" id="1.20.1740.10">
    <property type="entry name" value="Amino acid/polyamine transporter I"/>
    <property type="match status" value="1"/>
</dbReference>
<feature type="transmembrane region" description="Helical" evidence="5">
    <location>
        <begin position="123"/>
        <end position="148"/>
    </location>
</feature>
<dbReference type="RefSeq" id="WP_323334145.1">
    <property type="nucleotide sequence ID" value="NZ_JAYFSI010000012.1"/>
</dbReference>